<dbReference type="PANTHER" id="PTHR35008">
    <property type="entry name" value="BLL4482 PROTEIN-RELATED"/>
    <property type="match status" value="1"/>
</dbReference>
<keyword evidence="6" id="KW-0677">Repeat</keyword>
<evidence type="ECO:0000256" key="3">
    <source>
        <dbReference type="ARBA" id="ARBA00022617"/>
    </source>
</evidence>
<keyword evidence="7 10" id="KW-0408">Iron</keyword>
<dbReference type="Proteomes" id="UP000193749">
    <property type="component" value="Unassembled WGS sequence"/>
</dbReference>
<feature type="binding site" description="axial binding residue" evidence="10">
    <location>
        <position position="338"/>
    </location>
    <ligand>
        <name>heme c</name>
        <dbReference type="ChEBI" id="CHEBI:61717"/>
        <label>3</label>
    </ligand>
    <ligandPart>
        <name>Fe</name>
        <dbReference type="ChEBI" id="CHEBI:18248"/>
    </ligandPart>
</feature>
<protein>
    <submittedName>
        <fullName evidence="14">Gluconate 2-dehydrogenase</fullName>
    </submittedName>
</protein>
<keyword evidence="11" id="KW-1133">Transmembrane helix</keyword>
<feature type="signal peptide" evidence="12">
    <location>
        <begin position="1"/>
        <end position="23"/>
    </location>
</feature>
<feature type="binding site" description="axial binding residue" evidence="10">
    <location>
        <position position="47"/>
    </location>
    <ligand>
        <name>heme c</name>
        <dbReference type="ChEBI" id="CHEBI:61717"/>
        <label>1</label>
    </ligand>
    <ligandPart>
        <name>Fe</name>
        <dbReference type="ChEBI" id="CHEBI:18248"/>
    </ligandPart>
</feature>
<evidence type="ECO:0000256" key="5">
    <source>
        <dbReference type="ARBA" id="ARBA00022729"/>
    </source>
</evidence>
<evidence type="ECO:0000256" key="4">
    <source>
        <dbReference type="ARBA" id="ARBA00022723"/>
    </source>
</evidence>
<evidence type="ECO:0000313" key="14">
    <source>
        <dbReference type="EMBL" id="ORM88024.1"/>
    </source>
</evidence>
<keyword evidence="4 10" id="KW-0479">Metal-binding</keyword>
<dbReference type="RefSeq" id="WP_084880988.1">
    <property type="nucleotide sequence ID" value="NZ_JAGGMY010000004.1"/>
</dbReference>
<feature type="binding site" description="covalent" evidence="9">
    <location>
        <position position="194"/>
    </location>
    <ligand>
        <name>heme c</name>
        <dbReference type="ChEBI" id="CHEBI:61717"/>
        <label>2</label>
    </ligand>
</feature>
<organism evidence="14 15">
    <name type="scientific">Pantoea cypripedii</name>
    <name type="common">Pectobacterium cypripedii</name>
    <name type="synonym">Erwinia cypripedii</name>
    <dbReference type="NCBI Taxonomy" id="55209"/>
    <lineage>
        <taxon>Bacteria</taxon>
        <taxon>Pseudomonadati</taxon>
        <taxon>Pseudomonadota</taxon>
        <taxon>Gammaproteobacteria</taxon>
        <taxon>Enterobacterales</taxon>
        <taxon>Erwiniaceae</taxon>
        <taxon>Pantoea</taxon>
    </lineage>
</organism>
<dbReference type="InterPro" id="IPR014353">
    <property type="entry name" value="Membr-bd_ADH_cyt_c"/>
</dbReference>
<sequence>MRLNRLFRIASASLLLLSGVSLAQDASPDLVKRGEYLATAGDCSACHRSPQSGQPFSGGYAIQSPMGMIYGSNITPSKSAGIGNYSLADFTAVMREGKAPGNHYLYPAMPYTAFAGMSDEDIHALYSYLMLGVPADDHPAPETHLPFPFSFRPVMAMWNLMFLDKSAVPGSDAAAGSAERGEYLVRTLAHCSTCHTPRNGMMAEQGDRFLSGGKVGSWSAPNITPDAKAGIGDWSEAEIETYLRTGALHGKAIAAGEMGTAVQNSFSKMDDSDLQAIARYLKQVPAIGGADRKAPAVAPASTPLSAIETGMKDDINDYVSADAMSGAQLYNGACATCHASDGRGTHDAQHFYPSLVGSSAVLAADPANLIMTIAEGVDRNTAAGHAFMPEFRTQFSQEQLAKVANYVSTSFGNPQHAITSADVSQTLQGESGSWLIRYAQPLTIAGAVVAVMVLLWLIYLLRRRRG</sequence>
<evidence type="ECO:0000256" key="11">
    <source>
        <dbReference type="SAM" id="Phobius"/>
    </source>
</evidence>
<evidence type="ECO:0000256" key="6">
    <source>
        <dbReference type="ARBA" id="ARBA00022737"/>
    </source>
</evidence>
<feature type="binding site" description="axial binding residue" evidence="10">
    <location>
        <position position="195"/>
    </location>
    <ligand>
        <name>heme c</name>
        <dbReference type="ChEBI" id="CHEBI:61717"/>
        <label>2</label>
    </ligand>
    <ligandPart>
        <name>Fe</name>
        <dbReference type="ChEBI" id="CHEBI:18248"/>
    </ligandPart>
</feature>
<dbReference type="Pfam" id="PF00034">
    <property type="entry name" value="Cytochrom_C"/>
    <property type="match status" value="2"/>
</dbReference>
<gene>
    <name evidence="14" type="ORF">HA50_29250</name>
</gene>
<evidence type="ECO:0000256" key="1">
    <source>
        <dbReference type="ARBA" id="ARBA00004236"/>
    </source>
</evidence>
<evidence type="ECO:0000259" key="13">
    <source>
        <dbReference type="PROSITE" id="PS51007"/>
    </source>
</evidence>
<dbReference type="InterPro" id="IPR009056">
    <property type="entry name" value="Cyt_c-like_dom"/>
</dbReference>
<evidence type="ECO:0000256" key="10">
    <source>
        <dbReference type="PIRSR" id="PIRSR000018-51"/>
    </source>
</evidence>
<dbReference type="OrthoDB" id="9811281at2"/>
<evidence type="ECO:0000256" key="12">
    <source>
        <dbReference type="SAM" id="SignalP"/>
    </source>
</evidence>
<feature type="chain" id="PRO_5013185338" evidence="12">
    <location>
        <begin position="24"/>
        <end position="466"/>
    </location>
</feature>
<keyword evidence="8 11" id="KW-0472">Membrane</keyword>
<feature type="binding site" description="covalent" evidence="9">
    <location>
        <position position="337"/>
    </location>
    <ligand>
        <name>heme c</name>
        <dbReference type="ChEBI" id="CHEBI:61717"/>
        <label>3</label>
    </ligand>
</feature>
<feature type="domain" description="Cytochrome c" evidence="13">
    <location>
        <begin position="176"/>
        <end position="285"/>
    </location>
</feature>
<feature type="binding site" description="covalent" evidence="9">
    <location>
        <position position="46"/>
    </location>
    <ligand>
        <name>heme c</name>
        <dbReference type="ChEBI" id="CHEBI:61717"/>
        <label>1</label>
    </ligand>
</feature>
<dbReference type="GO" id="GO:0005886">
    <property type="term" value="C:plasma membrane"/>
    <property type="evidence" value="ECO:0007669"/>
    <property type="project" value="UniProtKB-SubCell"/>
</dbReference>
<dbReference type="SUPFAM" id="SSF46626">
    <property type="entry name" value="Cytochrome c"/>
    <property type="match status" value="3"/>
</dbReference>
<accession>A0A1X1EGZ7</accession>
<evidence type="ECO:0000256" key="2">
    <source>
        <dbReference type="ARBA" id="ARBA00022475"/>
    </source>
</evidence>
<keyword evidence="2" id="KW-1003">Cell membrane</keyword>
<keyword evidence="3 9" id="KW-0349">Heme</keyword>
<dbReference type="PROSITE" id="PS51007">
    <property type="entry name" value="CYTC"/>
    <property type="match status" value="3"/>
</dbReference>
<name>A0A1X1EGZ7_PANCY</name>
<comment type="cofactor">
    <cofactor evidence="9">
        <name>heme c</name>
        <dbReference type="ChEBI" id="CHEBI:61717"/>
    </cofactor>
    <text evidence="9">Binds 3 heme c groups covalently per subunit.</text>
</comment>
<dbReference type="AlphaFoldDB" id="A0A1X1EGZ7"/>
<keyword evidence="11" id="KW-0812">Transmembrane</keyword>
<dbReference type="GO" id="GO:0005506">
    <property type="term" value="F:iron ion binding"/>
    <property type="evidence" value="ECO:0007669"/>
    <property type="project" value="InterPro"/>
</dbReference>
<reference evidence="14 15" key="1">
    <citation type="journal article" date="2017" name="Antonie Van Leeuwenhoek">
        <title>Phylogenomic resolution of the bacterial genus Pantoea and its relationship with Erwinia and Tatumella.</title>
        <authorList>
            <person name="Palmer M."/>
            <person name="Steenkamp E.T."/>
            <person name="Coetzee M.P."/>
            <person name="Chan W.Y."/>
            <person name="van Zyl E."/>
            <person name="De Maayer P."/>
            <person name="Coutinho T.A."/>
            <person name="Blom J."/>
            <person name="Smits T.H."/>
            <person name="Duffy B."/>
            <person name="Venter S.N."/>
        </authorList>
    </citation>
    <scope>NUCLEOTIDE SEQUENCE [LARGE SCALE GENOMIC DNA]</scope>
    <source>
        <strain evidence="14 15">LMG 2657</strain>
    </source>
</reference>
<dbReference type="GO" id="GO:0020037">
    <property type="term" value="F:heme binding"/>
    <property type="evidence" value="ECO:0007669"/>
    <property type="project" value="InterPro"/>
</dbReference>
<evidence type="ECO:0000256" key="7">
    <source>
        <dbReference type="ARBA" id="ARBA00023004"/>
    </source>
</evidence>
<dbReference type="GO" id="GO:0009055">
    <property type="term" value="F:electron transfer activity"/>
    <property type="evidence" value="ECO:0007669"/>
    <property type="project" value="InterPro"/>
</dbReference>
<dbReference type="Pfam" id="PF13442">
    <property type="entry name" value="Cytochrome_CBB3"/>
    <property type="match status" value="1"/>
</dbReference>
<dbReference type="GO" id="GO:0016614">
    <property type="term" value="F:oxidoreductase activity, acting on CH-OH group of donors"/>
    <property type="evidence" value="ECO:0007669"/>
    <property type="project" value="InterPro"/>
</dbReference>
<feature type="binding site" description="covalent" evidence="9">
    <location>
        <position position="191"/>
    </location>
    <ligand>
        <name>heme c</name>
        <dbReference type="ChEBI" id="CHEBI:61717"/>
        <label>2</label>
    </ligand>
</feature>
<comment type="subcellular location">
    <subcellularLocation>
        <location evidence="1">Cell membrane</location>
    </subcellularLocation>
</comment>
<dbReference type="Gene3D" id="1.10.760.10">
    <property type="entry name" value="Cytochrome c-like domain"/>
    <property type="match status" value="3"/>
</dbReference>
<evidence type="ECO:0000313" key="15">
    <source>
        <dbReference type="Proteomes" id="UP000193749"/>
    </source>
</evidence>
<dbReference type="STRING" id="55209.HA50_29250"/>
<feature type="domain" description="Cytochrome c" evidence="13">
    <location>
        <begin position="321"/>
        <end position="411"/>
    </location>
</feature>
<feature type="binding site" description="covalent" evidence="9">
    <location>
        <position position="334"/>
    </location>
    <ligand>
        <name>heme c</name>
        <dbReference type="ChEBI" id="CHEBI:61717"/>
        <label>3</label>
    </ligand>
</feature>
<feature type="binding site" description="covalent" evidence="9">
    <location>
        <position position="43"/>
    </location>
    <ligand>
        <name>heme c</name>
        <dbReference type="ChEBI" id="CHEBI:61717"/>
        <label>1</label>
    </ligand>
</feature>
<keyword evidence="15" id="KW-1185">Reference proteome</keyword>
<feature type="transmembrane region" description="Helical" evidence="11">
    <location>
        <begin position="442"/>
        <end position="461"/>
    </location>
</feature>
<keyword evidence="5 12" id="KW-0732">Signal</keyword>
<dbReference type="InterPro" id="IPR036909">
    <property type="entry name" value="Cyt_c-like_dom_sf"/>
</dbReference>
<dbReference type="PANTHER" id="PTHR35008:SF8">
    <property type="entry name" value="ALCOHOL DEHYDROGENASE CYTOCHROME C SUBUNIT"/>
    <property type="match status" value="1"/>
</dbReference>
<proteinExistence type="predicted"/>
<evidence type="ECO:0000256" key="9">
    <source>
        <dbReference type="PIRSR" id="PIRSR000018-50"/>
    </source>
</evidence>
<dbReference type="PIRSF" id="PIRSF000018">
    <property type="entry name" value="Mb_ADH_cyt_c"/>
    <property type="match status" value="1"/>
</dbReference>
<comment type="caution">
    <text evidence="14">The sequence shown here is derived from an EMBL/GenBank/DDBJ whole genome shotgun (WGS) entry which is preliminary data.</text>
</comment>
<evidence type="ECO:0000256" key="8">
    <source>
        <dbReference type="ARBA" id="ARBA00023136"/>
    </source>
</evidence>
<feature type="domain" description="Cytochrome c" evidence="13">
    <location>
        <begin position="29"/>
        <end position="133"/>
    </location>
</feature>
<dbReference type="EMBL" id="MLJI01000003">
    <property type="protein sequence ID" value="ORM88024.1"/>
    <property type="molecule type" value="Genomic_DNA"/>
</dbReference>
<dbReference type="InterPro" id="IPR051459">
    <property type="entry name" value="Cytochrome_c-type_DH"/>
</dbReference>